<feature type="domain" description="Protein kinase" evidence="1">
    <location>
        <begin position="1"/>
        <end position="93"/>
    </location>
</feature>
<evidence type="ECO:0000259" key="1">
    <source>
        <dbReference type="PROSITE" id="PS50011"/>
    </source>
</evidence>
<accession>A0A1V9YYW8</accession>
<dbReference type="EMBL" id="JNBS01002464">
    <property type="protein sequence ID" value="OQR91004.1"/>
    <property type="molecule type" value="Genomic_DNA"/>
</dbReference>
<keyword evidence="3" id="KW-1185">Reference proteome</keyword>
<dbReference type="GO" id="GO:0005524">
    <property type="term" value="F:ATP binding"/>
    <property type="evidence" value="ECO:0007669"/>
    <property type="project" value="InterPro"/>
</dbReference>
<dbReference type="GO" id="GO:0004672">
    <property type="term" value="F:protein kinase activity"/>
    <property type="evidence" value="ECO:0007669"/>
    <property type="project" value="InterPro"/>
</dbReference>
<dbReference type="PROSITE" id="PS50011">
    <property type="entry name" value="PROTEIN_KINASE_DOM"/>
    <property type="match status" value="1"/>
</dbReference>
<protein>
    <recommendedName>
        <fullName evidence="1">Protein kinase domain-containing protein</fullName>
    </recommendedName>
</protein>
<proteinExistence type="predicted"/>
<evidence type="ECO:0000313" key="2">
    <source>
        <dbReference type="EMBL" id="OQR91004.1"/>
    </source>
</evidence>
<dbReference type="OrthoDB" id="74619at2759"/>
<dbReference type="AlphaFoldDB" id="A0A1V9YYW8"/>
<dbReference type="Proteomes" id="UP000243217">
    <property type="component" value="Unassembled WGS sequence"/>
</dbReference>
<dbReference type="InterPro" id="IPR011009">
    <property type="entry name" value="Kinase-like_dom_sf"/>
</dbReference>
<organism evidence="2 3">
    <name type="scientific">Thraustotheca clavata</name>
    <dbReference type="NCBI Taxonomy" id="74557"/>
    <lineage>
        <taxon>Eukaryota</taxon>
        <taxon>Sar</taxon>
        <taxon>Stramenopiles</taxon>
        <taxon>Oomycota</taxon>
        <taxon>Saprolegniomycetes</taxon>
        <taxon>Saprolegniales</taxon>
        <taxon>Achlyaceae</taxon>
        <taxon>Thraustotheca</taxon>
    </lineage>
</organism>
<gene>
    <name evidence="2" type="ORF">THRCLA_22493</name>
</gene>
<dbReference type="InterPro" id="IPR000719">
    <property type="entry name" value="Prot_kinase_dom"/>
</dbReference>
<comment type="caution">
    <text evidence="2">The sequence shown here is derived from an EMBL/GenBank/DDBJ whole genome shotgun (WGS) entry which is preliminary data.</text>
</comment>
<dbReference type="Gene3D" id="1.10.510.10">
    <property type="entry name" value="Transferase(Phosphotransferase) domain 1"/>
    <property type="match status" value="1"/>
</dbReference>
<dbReference type="STRING" id="74557.A0A1V9YYW8"/>
<dbReference type="SUPFAM" id="SSF56112">
    <property type="entry name" value="Protein kinase-like (PK-like)"/>
    <property type="match status" value="1"/>
</dbReference>
<reference evidence="2 3" key="1">
    <citation type="journal article" date="2014" name="Genome Biol. Evol.">
        <title>The secreted proteins of Achlya hypogyna and Thraustotheca clavata identify the ancestral oomycete secretome and reveal gene acquisitions by horizontal gene transfer.</title>
        <authorList>
            <person name="Misner I."/>
            <person name="Blouin N."/>
            <person name="Leonard G."/>
            <person name="Richards T.A."/>
            <person name="Lane C.E."/>
        </authorList>
    </citation>
    <scope>NUCLEOTIDE SEQUENCE [LARGE SCALE GENOMIC DNA]</scope>
    <source>
        <strain evidence="2 3">ATCC 34112</strain>
    </source>
</reference>
<evidence type="ECO:0000313" key="3">
    <source>
        <dbReference type="Proteomes" id="UP000243217"/>
    </source>
</evidence>
<name>A0A1V9YYW8_9STRA</name>
<sequence length="135" mass="15669">MIIDRKAVWKLHYDVLQPPETKEISNRLGKKADLWMIGLVALEMLYGTAHIKRHTPPIPQRILNELRIFLNGCFQIDPRYRPSVQDIQTSPFLQMTIDSVVSLFTTTSWLNVTMKRLQESSDIDIHQTIFTSVMS</sequence>